<dbReference type="InterPro" id="IPR009057">
    <property type="entry name" value="Homeodomain-like_sf"/>
</dbReference>
<proteinExistence type="predicted"/>
<dbReference type="SUPFAM" id="SSF46689">
    <property type="entry name" value="Homeodomain-like"/>
    <property type="match status" value="1"/>
</dbReference>
<evidence type="ECO:0000313" key="1">
    <source>
        <dbReference type="EMBL" id="BAM46897.1"/>
    </source>
</evidence>
<evidence type="ECO:0000313" key="2">
    <source>
        <dbReference type="Proteomes" id="UP000006294"/>
    </source>
</evidence>
<dbReference type="EMBL" id="AP012050">
    <property type="protein sequence ID" value="BAM46897.1"/>
    <property type="molecule type" value="Genomic_DNA"/>
</dbReference>
<dbReference type="KEGG" id="axl:AXY_07650"/>
<protein>
    <submittedName>
        <fullName evidence="1">Putative transposase</fullName>
    </submittedName>
</protein>
<dbReference type="Proteomes" id="UP000006294">
    <property type="component" value="Chromosome"/>
</dbReference>
<dbReference type="eggNOG" id="COG2963">
    <property type="taxonomic scope" value="Bacteria"/>
</dbReference>
<sequence length="76" mass="8660">MCHKGKTKKRKRYNVDFKIMVVNLYRSGSSVKDLSSEYGASAVTIYKRFKDITLVVGVDGKDITPKEFDAIQKENL</sequence>
<name>K0J195_AMPXN</name>
<keyword evidence="2" id="KW-1185">Reference proteome</keyword>
<organism evidence="1 2">
    <name type="scientific">Amphibacillus xylanus (strain ATCC 51415 / DSM 6626 / JCM 7361 / LMG 17667 / NBRC 15112 / Ep01)</name>
    <dbReference type="NCBI Taxonomy" id="698758"/>
    <lineage>
        <taxon>Bacteria</taxon>
        <taxon>Bacillati</taxon>
        <taxon>Bacillota</taxon>
        <taxon>Bacilli</taxon>
        <taxon>Bacillales</taxon>
        <taxon>Bacillaceae</taxon>
        <taxon>Amphibacillus</taxon>
    </lineage>
</organism>
<dbReference type="AlphaFoldDB" id="K0J195"/>
<gene>
    <name evidence="1" type="ordered locus">AXY_07650</name>
</gene>
<dbReference type="STRING" id="698758.AXY_07650"/>
<reference evidence="1 2" key="1">
    <citation type="submission" date="2011-01" db="EMBL/GenBank/DDBJ databases">
        <title>Whole genome sequence of Amphibacillus xylinus NBRC 15112.</title>
        <authorList>
            <person name="Nakazawa H."/>
            <person name="Katano Y."/>
            <person name="Nakamura S."/>
            <person name="Sasagawa M."/>
            <person name="Fukada J."/>
            <person name="Arai T."/>
            <person name="Sasakura N."/>
            <person name="Mochizuki D."/>
            <person name="Hosoyama A."/>
            <person name="Harada K."/>
            <person name="Horikawa H."/>
            <person name="Kato Y."/>
            <person name="Harada T."/>
            <person name="Sasaki K."/>
            <person name="Sekiguchi M."/>
            <person name="Hodoyama M."/>
            <person name="Nishiko R."/>
            <person name="Narita H."/>
            <person name="Hanamaki A."/>
            <person name="Hata C."/>
            <person name="Konno Y."/>
            <person name="Niimura Y."/>
            <person name="Yamazaki S."/>
            <person name="Fujita N."/>
        </authorList>
    </citation>
    <scope>NUCLEOTIDE SEQUENCE [LARGE SCALE GENOMIC DNA]</scope>
    <source>
        <strain evidence="2">ATCC 51415 / DSM 6626 / JCM 7361 / LMG 17667 / NBRC 15112 / Ep01</strain>
    </source>
</reference>
<accession>K0J195</accession>
<dbReference type="HOGENOM" id="CLU_027402_33_1_9"/>